<dbReference type="RefSeq" id="WP_245842743.1">
    <property type="nucleotide sequence ID" value="NZ_FZOQ01000023.1"/>
</dbReference>
<dbReference type="SUPFAM" id="SSF109604">
    <property type="entry name" value="HD-domain/PDEase-like"/>
    <property type="match status" value="1"/>
</dbReference>
<proteinExistence type="predicted"/>
<evidence type="ECO:0000313" key="3">
    <source>
        <dbReference type="Proteomes" id="UP000198432"/>
    </source>
</evidence>
<dbReference type="Gene3D" id="1.10.3210.10">
    <property type="entry name" value="Hypothetical protein af1432"/>
    <property type="match status" value="1"/>
</dbReference>
<protein>
    <submittedName>
        <fullName evidence="2">Metal dependent phosphohydrolase</fullName>
    </submittedName>
</protein>
<organism evidence="2 3">
    <name type="scientific">Pontibacter ummariensis</name>
    <dbReference type="NCBI Taxonomy" id="1610492"/>
    <lineage>
        <taxon>Bacteria</taxon>
        <taxon>Pseudomonadati</taxon>
        <taxon>Bacteroidota</taxon>
        <taxon>Cytophagia</taxon>
        <taxon>Cytophagales</taxon>
        <taxon>Hymenobacteraceae</taxon>
        <taxon>Pontibacter</taxon>
    </lineage>
</organism>
<evidence type="ECO:0000313" key="2">
    <source>
        <dbReference type="EMBL" id="SNT07487.1"/>
    </source>
</evidence>
<gene>
    <name evidence="2" type="ORF">SAMN06296052_1236</name>
</gene>
<sequence>MITHKEARAILQRLTTSESLLRHARTVELVMRAYANKLGEDENKWGNTGLLHDADYQAYPEQHPNVIVNLLREQGEEEMAHAISAHYTKWGVSYNTLLDKALIACDEITGFVVACAQVRPNRLEGLEAKSVLKKLGQKSFAASVDREEVKAGADLFGVDLKEHISFIINVLQQHQEELQLQPQESNQS</sequence>
<dbReference type="InterPro" id="IPR006674">
    <property type="entry name" value="HD_domain"/>
</dbReference>
<evidence type="ECO:0000259" key="1">
    <source>
        <dbReference type="Pfam" id="PF01966"/>
    </source>
</evidence>
<dbReference type="AlphaFoldDB" id="A0A239JNR6"/>
<dbReference type="PANTHER" id="PTHR38659:SF1">
    <property type="entry name" value="METAL DEPENDENT PHOSPHOHYDROLASE"/>
    <property type="match status" value="1"/>
</dbReference>
<feature type="domain" description="HD" evidence="1">
    <location>
        <begin position="21"/>
        <end position="103"/>
    </location>
</feature>
<name>A0A239JNR6_9BACT</name>
<accession>A0A239JNR6</accession>
<keyword evidence="3" id="KW-1185">Reference proteome</keyword>
<dbReference type="GO" id="GO:0016787">
    <property type="term" value="F:hydrolase activity"/>
    <property type="evidence" value="ECO:0007669"/>
    <property type="project" value="UniProtKB-KW"/>
</dbReference>
<keyword evidence="2" id="KW-0378">Hydrolase</keyword>
<dbReference type="PANTHER" id="PTHR38659">
    <property type="entry name" value="METAL-DEPENDENT PHOSPHOHYDROLASE"/>
    <property type="match status" value="1"/>
</dbReference>
<reference evidence="3" key="1">
    <citation type="submission" date="2017-06" db="EMBL/GenBank/DDBJ databases">
        <authorList>
            <person name="Varghese N."/>
            <person name="Submissions S."/>
        </authorList>
    </citation>
    <scope>NUCLEOTIDE SEQUENCE [LARGE SCALE GENOMIC DNA]</scope>
    <source>
        <strain evidence="3">NKM1</strain>
    </source>
</reference>
<dbReference type="EMBL" id="FZOQ01000023">
    <property type="protein sequence ID" value="SNT07487.1"/>
    <property type="molecule type" value="Genomic_DNA"/>
</dbReference>
<dbReference type="Proteomes" id="UP000198432">
    <property type="component" value="Unassembled WGS sequence"/>
</dbReference>
<dbReference type="Pfam" id="PF01966">
    <property type="entry name" value="HD"/>
    <property type="match status" value="1"/>
</dbReference>